<keyword evidence="6" id="KW-0720">Serine protease</keyword>
<dbReference type="SUPFAM" id="SSF52743">
    <property type="entry name" value="Subtilisin-like"/>
    <property type="match status" value="1"/>
</dbReference>
<sequence length="577" mass="61886">MSSLRLGLCLVFGLIFSVPLEEHLVVHGQIQSIPPEYIVNGAAGPQHLLQLTIELNPGNVSGLEAELYAVSDPRSSKYGQHLTKGEVDSFVCPSSEATTALNNWLASHGVEPESTSSSGHLLTIQIPVEKANLMFNASFMSITHTPSNRTVVRALEYSLPSRLSNHTRSVRPILAASSVSSSRKRTVTPHTGLHRRDNEIDNDPGQGCDKGITLGCIQKTYNIPSDVATQGPVGTIGILSLNGEQLNATDIAKYLKIVRPNINLAPVQVEVVVTDSITTDDGLALTAQIETFLGINHTQRSRAQVETPVEEAEEVLSILNLILAEDDVPDIITTSYFTTEDSADATFVKTAKSVCDAITQFGVRGSTVLALSGDGGDTPSFPSTCPHVTSVGSTRSSGTVEVAVGTSGGGFSNIYARPPYQDDAVTSYLNKIPVQFNSKNRNMLQAPQIWAAIIAYLNTQRQNEGKSPLGFLNPLLYANPSMFSNISDITQGSNAFPPEPESPVVLFPPKVMLISTLFTAIPLAISFVSATPAPVSYLLQPAAFVLIFALFLLRHANTGRTSTVIVLPLKNRVDLFP</sequence>
<protein>
    <recommendedName>
        <fullName evidence="13">Peptidase S53 domain-containing protein</fullName>
    </recommendedName>
</protein>
<evidence type="ECO:0000256" key="3">
    <source>
        <dbReference type="ARBA" id="ARBA00022670"/>
    </source>
</evidence>
<comment type="caution">
    <text evidence="14">The sequence shown here is derived from an EMBL/GenBank/DDBJ whole genome shotgun (WGS) entry which is preliminary data.</text>
</comment>
<name>A0AAV5AFR6_9AGAM</name>
<evidence type="ECO:0000256" key="10">
    <source>
        <dbReference type="SAM" id="MobiDB-lite"/>
    </source>
</evidence>
<dbReference type="Gene3D" id="3.40.50.200">
    <property type="entry name" value="Peptidase S8/S53 domain"/>
    <property type="match status" value="2"/>
</dbReference>
<feature type="domain" description="Peptidase S53" evidence="13">
    <location>
        <begin position="211"/>
        <end position="577"/>
    </location>
</feature>
<dbReference type="GO" id="GO:0006508">
    <property type="term" value="P:proteolysis"/>
    <property type="evidence" value="ECO:0007669"/>
    <property type="project" value="UniProtKB-KW"/>
</dbReference>
<evidence type="ECO:0000256" key="12">
    <source>
        <dbReference type="SAM" id="SignalP"/>
    </source>
</evidence>
<dbReference type="GO" id="GO:0008240">
    <property type="term" value="F:tripeptidyl-peptidase activity"/>
    <property type="evidence" value="ECO:0007669"/>
    <property type="project" value="TreeGrafter"/>
</dbReference>
<organism evidence="14 15">
    <name type="scientific">Clathrus columnatus</name>
    <dbReference type="NCBI Taxonomy" id="1419009"/>
    <lineage>
        <taxon>Eukaryota</taxon>
        <taxon>Fungi</taxon>
        <taxon>Dikarya</taxon>
        <taxon>Basidiomycota</taxon>
        <taxon>Agaricomycotina</taxon>
        <taxon>Agaricomycetes</taxon>
        <taxon>Phallomycetidae</taxon>
        <taxon>Phallales</taxon>
        <taxon>Clathraceae</taxon>
        <taxon>Clathrus</taxon>
    </lineage>
</organism>
<dbReference type="GO" id="GO:0005576">
    <property type="term" value="C:extracellular region"/>
    <property type="evidence" value="ECO:0007669"/>
    <property type="project" value="UniProtKB-SubCell"/>
</dbReference>
<feature type="transmembrane region" description="Helical" evidence="11">
    <location>
        <begin position="535"/>
        <end position="553"/>
    </location>
</feature>
<evidence type="ECO:0000256" key="2">
    <source>
        <dbReference type="ARBA" id="ARBA00004239"/>
    </source>
</evidence>
<dbReference type="InterPro" id="IPR015366">
    <property type="entry name" value="S53_propep"/>
</dbReference>
<evidence type="ECO:0000313" key="14">
    <source>
        <dbReference type="EMBL" id="GJJ13486.1"/>
    </source>
</evidence>
<keyword evidence="5" id="KW-0378">Hydrolase</keyword>
<dbReference type="SMART" id="SM00944">
    <property type="entry name" value="Pro-kuma_activ"/>
    <property type="match status" value="1"/>
</dbReference>
<feature type="signal peptide" evidence="12">
    <location>
        <begin position="1"/>
        <end position="17"/>
    </location>
</feature>
<keyword evidence="8" id="KW-0865">Zymogen</keyword>
<keyword evidence="3" id="KW-0645">Protease</keyword>
<comment type="cofactor">
    <cofactor evidence="1">
        <name>Ca(2+)</name>
        <dbReference type="ChEBI" id="CHEBI:29108"/>
    </cofactor>
</comment>
<gene>
    <name evidence="14" type="ORF">Clacol_007740</name>
</gene>
<evidence type="ECO:0000256" key="7">
    <source>
        <dbReference type="ARBA" id="ARBA00022837"/>
    </source>
</evidence>
<evidence type="ECO:0000259" key="13">
    <source>
        <dbReference type="PROSITE" id="PS51695"/>
    </source>
</evidence>
<dbReference type="Pfam" id="PF09286">
    <property type="entry name" value="Pro-kuma_activ"/>
    <property type="match status" value="1"/>
</dbReference>
<dbReference type="PANTHER" id="PTHR14218">
    <property type="entry name" value="PROTEASE S8 TRIPEPTIDYL PEPTIDASE I CLN2"/>
    <property type="match status" value="1"/>
</dbReference>
<keyword evidence="4" id="KW-0479">Metal-binding</keyword>
<keyword evidence="11" id="KW-0812">Transmembrane</keyword>
<keyword evidence="12" id="KW-0732">Signal</keyword>
<keyword evidence="11" id="KW-1133">Transmembrane helix</keyword>
<reference evidence="14" key="1">
    <citation type="submission" date="2021-10" db="EMBL/GenBank/DDBJ databases">
        <title>De novo Genome Assembly of Clathrus columnatus (Basidiomycota, Fungi) Using Illumina and Nanopore Sequence Data.</title>
        <authorList>
            <person name="Ogiso-Tanaka E."/>
            <person name="Itagaki H."/>
            <person name="Hosoya T."/>
            <person name="Hosaka K."/>
        </authorList>
    </citation>
    <scope>NUCLEOTIDE SEQUENCE</scope>
    <source>
        <strain evidence="14">MO-923</strain>
    </source>
</reference>
<feature type="region of interest" description="Disordered" evidence="10">
    <location>
        <begin position="180"/>
        <end position="205"/>
    </location>
</feature>
<dbReference type="GO" id="GO:0004252">
    <property type="term" value="F:serine-type endopeptidase activity"/>
    <property type="evidence" value="ECO:0007669"/>
    <property type="project" value="InterPro"/>
</dbReference>
<dbReference type="AlphaFoldDB" id="A0AAV5AFR6"/>
<accession>A0AAV5AFR6</accession>
<dbReference type="PANTHER" id="PTHR14218:SF15">
    <property type="entry name" value="TRIPEPTIDYL-PEPTIDASE 1"/>
    <property type="match status" value="1"/>
</dbReference>
<evidence type="ECO:0000256" key="1">
    <source>
        <dbReference type="ARBA" id="ARBA00001913"/>
    </source>
</evidence>
<dbReference type="EMBL" id="BPWL01000008">
    <property type="protein sequence ID" value="GJJ13486.1"/>
    <property type="molecule type" value="Genomic_DNA"/>
</dbReference>
<dbReference type="InterPro" id="IPR030400">
    <property type="entry name" value="Sedolisin_dom"/>
</dbReference>
<evidence type="ECO:0000256" key="4">
    <source>
        <dbReference type="ARBA" id="ARBA00022723"/>
    </source>
</evidence>
<evidence type="ECO:0000256" key="8">
    <source>
        <dbReference type="ARBA" id="ARBA00023145"/>
    </source>
</evidence>
<evidence type="ECO:0000256" key="9">
    <source>
        <dbReference type="PROSITE-ProRule" id="PRU01032"/>
    </source>
</evidence>
<dbReference type="CDD" id="cd11377">
    <property type="entry name" value="Pro-peptidase_S53"/>
    <property type="match status" value="1"/>
</dbReference>
<keyword evidence="7" id="KW-0106">Calcium</keyword>
<dbReference type="InterPro" id="IPR050819">
    <property type="entry name" value="Tripeptidyl-peptidase_I"/>
</dbReference>
<dbReference type="GO" id="GO:0046872">
    <property type="term" value="F:metal ion binding"/>
    <property type="evidence" value="ECO:0007669"/>
    <property type="project" value="UniProtKB-KW"/>
</dbReference>
<evidence type="ECO:0000256" key="6">
    <source>
        <dbReference type="ARBA" id="ARBA00022825"/>
    </source>
</evidence>
<evidence type="ECO:0000256" key="5">
    <source>
        <dbReference type="ARBA" id="ARBA00022801"/>
    </source>
</evidence>
<comment type="subcellular location">
    <subcellularLocation>
        <location evidence="2">Secreted</location>
        <location evidence="2">Extracellular space</location>
    </subcellularLocation>
</comment>
<dbReference type="Proteomes" id="UP001050691">
    <property type="component" value="Unassembled WGS sequence"/>
</dbReference>
<comment type="caution">
    <text evidence="9">Lacks conserved residue(s) required for the propagation of feature annotation.</text>
</comment>
<dbReference type="SUPFAM" id="SSF54897">
    <property type="entry name" value="Protease propeptides/inhibitors"/>
    <property type="match status" value="1"/>
</dbReference>
<feature type="chain" id="PRO_5043349314" description="Peptidase S53 domain-containing protein" evidence="12">
    <location>
        <begin position="18"/>
        <end position="577"/>
    </location>
</feature>
<keyword evidence="11" id="KW-0472">Membrane</keyword>
<evidence type="ECO:0000256" key="11">
    <source>
        <dbReference type="SAM" id="Phobius"/>
    </source>
</evidence>
<dbReference type="InterPro" id="IPR036852">
    <property type="entry name" value="Peptidase_S8/S53_dom_sf"/>
</dbReference>
<evidence type="ECO:0000313" key="15">
    <source>
        <dbReference type="Proteomes" id="UP001050691"/>
    </source>
</evidence>
<keyword evidence="15" id="KW-1185">Reference proteome</keyword>
<proteinExistence type="predicted"/>
<dbReference type="PROSITE" id="PS51695">
    <property type="entry name" value="SEDOLISIN"/>
    <property type="match status" value="1"/>
</dbReference>